<name>A0ABW0HWC5_9BACL</name>
<dbReference type="RefSeq" id="WP_378137121.1">
    <property type="nucleotide sequence ID" value="NZ_JBHSMI010000029.1"/>
</dbReference>
<dbReference type="InterPro" id="IPR000515">
    <property type="entry name" value="MetI-like"/>
</dbReference>
<proteinExistence type="inferred from homology"/>
<dbReference type="Gene3D" id="1.10.3720.10">
    <property type="entry name" value="MetI-like"/>
    <property type="match status" value="1"/>
</dbReference>
<evidence type="ECO:0000313" key="9">
    <source>
        <dbReference type="EMBL" id="MFC5405486.1"/>
    </source>
</evidence>
<keyword evidence="3" id="KW-1003">Cell membrane</keyword>
<reference evidence="10" key="1">
    <citation type="journal article" date="2019" name="Int. J. Syst. Evol. Microbiol.">
        <title>The Global Catalogue of Microorganisms (GCM) 10K type strain sequencing project: providing services to taxonomists for standard genome sequencing and annotation.</title>
        <authorList>
            <consortium name="The Broad Institute Genomics Platform"/>
            <consortium name="The Broad Institute Genome Sequencing Center for Infectious Disease"/>
            <person name="Wu L."/>
            <person name="Ma J."/>
        </authorList>
    </citation>
    <scope>NUCLEOTIDE SEQUENCE [LARGE SCALE GENOMIC DNA]</scope>
    <source>
        <strain evidence="10">CGMCC 1.18575</strain>
    </source>
</reference>
<evidence type="ECO:0000256" key="4">
    <source>
        <dbReference type="ARBA" id="ARBA00022692"/>
    </source>
</evidence>
<evidence type="ECO:0000256" key="5">
    <source>
        <dbReference type="ARBA" id="ARBA00022989"/>
    </source>
</evidence>
<keyword evidence="6 7" id="KW-0472">Membrane</keyword>
<evidence type="ECO:0000256" key="2">
    <source>
        <dbReference type="ARBA" id="ARBA00022448"/>
    </source>
</evidence>
<evidence type="ECO:0000256" key="3">
    <source>
        <dbReference type="ARBA" id="ARBA00022475"/>
    </source>
</evidence>
<keyword evidence="4 7" id="KW-0812">Transmembrane</keyword>
<feature type="transmembrane region" description="Helical" evidence="7">
    <location>
        <begin position="184"/>
        <end position="206"/>
    </location>
</feature>
<dbReference type="PANTHER" id="PTHR43744:SF12">
    <property type="entry name" value="ABC TRANSPORTER PERMEASE PROTEIN MG189-RELATED"/>
    <property type="match status" value="1"/>
</dbReference>
<dbReference type="InterPro" id="IPR035906">
    <property type="entry name" value="MetI-like_sf"/>
</dbReference>
<dbReference type="PROSITE" id="PS50928">
    <property type="entry name" value="ABC_TM1"/>
    <property type="match status" value="1"/>
</dbReference>
<evidence type="ECO:0000256" key="7">
    <source>
        <dbReference type="RuleBase" id="RU363032"/>
    </source>
</evidence>
<protein>
    <submittedName>
        <fullName evidence="9">Carbohydrate ABC transporter permease</fullName>
    </submittedName>
</protein>
<dbReference type="Proteomes" id="UP001596113">
    <property type="component" value="Unassembled WGS sequence"/>
</dbReference>
<dbReference type="CDD" id="cd06261">
    <property type="entry name" value="TM_PBP2"/>
    <property type="match status" value="1"/>
</dbReference>
<evidence type="ECO:0000313" key="10">
    <source>
        <dbReference type="Proteomes" id="UP001596113"/>
    </source>
</evidence>
<accession>A0ABW0HWC5</accession>
<dbReference type="Pfam" id="PF00528">
    <property type="entry name" value="BPD_transp_1"/>
    <property type="match status" value="1"/>
</dbReference>
<dbReference type="EMBL" id="JBHSMI010000029">
    <property type="protein sequence ID" value="MFC5405486.1"/>
    <property type="molecule type" value="Genomic_DNA"/>
</dbReference>
<dbReference type="PANTHER" id="PTHR43744">
    <property type="entry name" value="ABC TRANSPORTER PERMEASE PROTEIN MG189-RELATED-RELATED"/>
    <property type="match status" value="1"/>
</dbReference>
<comment type="similarity">
    <text evidence="7">Belongs to the binding-protein-dependent transport system permease family.</text>
</comment>
<evidence type="ECO:0000259" key="8">
    <source>
        <dbReference type="PROSITE" id="PS50928"/>
    </source>
</evidence>
<keyword evidence="2 7" id="KW-0813">Transport</keyword>
<keyword evidence="5 7" id="KW-1133">Transmembrane helix</keyword>
<feature type="transmembrane region" description="Helical" evidence="7">
    <location>
        <begin position="242"/>
        <end position="261"/>
    </location>
</feature>
<organism evidence="9 10">
    <name type="scientific">Cohnella soli</name>
    <dbReference type="NCBI Taxonomy" id="425005"/>
    <lineage>
        <taxon>Bacteria</taxon>
        <taxon>Bacillati</taxon>
        <taxon>Bacillota</taxon>
        <taxon>Bacilli</taxon>
        <taxon>Bacillales</taxon>
        <taxon>Paenibacillaceae</taxon>
        <taxon>Cohnella</taxon>
    </lineage>
</organism>
<feature type="transmembrane region" description="Helical" evidence="7">
    <location>
        <begin position="76"/>
        <end position="97"/>
    </location>
</feature>
<evidence type="ECO:0000256" key="6">
    <source>
        <dbReference type="ARBA" id="ARBA00023136"/>
    </source>
</evidence>
<feature type="transmembrane region" description="Helical" evidence="7">
    <location>
        <begin position="12"/>
        <end position="34"/>
    </location>
</feature>
<comment type="caution">
    <text evidence="9">The sequence shown here is derived from an EMBL/GenBank/DDBJ whole genome shotgun (WGS) entry which is preliminary data.</text>
</comment>
<keyword evidence="10" id="KW-1185">Reference proteome</keyword>
<evidence type="ECO:0000256" key="1">
    <source>
        <dbReference type="ARBA" id="ARBA00004651"/>
    </source>
</evidence>
<feature type="transmembrane region" description="Helical" evidence="7">
    <location>
        <begin position="140"/>
        <end position="163"/>
    </location>
</feature>
<gene>
    <name evidence="9" type="ORF">ACFPOF_22315</name>
</gene>
<dbReference type="SUPFAM" id="SSF161098">
    <property type="entry name" value="MetI-like"/>
    <property type="match status" value="1"/>
</dbReference>
<comment type="subcellular location">
    <subcellularLocation>
        <location evidence="1 7">Cell membrane</location>
        <topology evidence="1 7">Multi-pass membrane protein</topology>
    </subcellularLocation>
</comment>
<feature type="transmembrane region" description="Helical" evidence="7">
    <location>
        <begin position="109"/>
        <end position="128"/>
    </location>
</feature>
<feature type="domain" description="ABC transmembrane type-1" evidence="8">
    <location>
        <begin position="72"/>
        <end position="263"/>
    </location>
</feature>
<sequence length="278" mass="31525">MAWRIRRTWLSRFVTVLFWLLALLYLYPLLLIALSSVKSSYELASSPSAWPVNWIFDNYREAIIKSHYIRSLRNSFLLTGLNLFFLVLIGVMAAYALSRWQSKLANGLYFYFVCGMAAPLQLGVVPLYKIMRDFHLFGSIPGLALIYAVAALPFSIFLWTGFIRGLPIELEESAQIDGCSMLRLFWQIVFPLLKPVTATVLILNAIGSWNNFLYPLLFLPNPNLYPLPMAIFEFVGQYSSDWPGIFAVIAMIEAPVLLFYLMAQKHIIKGMTGGAVKG</sequence>